<name>A0A7I8K5W2_SPIIN</name>
<dbReference type="Pfam" id="PF13912">
    <property type="entry name" value="zf-C2H2_6"/>
    <property type="match status" value="2"/>
</dbReference>
<keyword evidence="6" id="KW-0805">Transcription regulation</keyword>
<accession>A0A7I8K5W2</accession>
<evidence type="ECO:0000256" key="7">
    <source>
        <dbReference type="ARBA" id="ARBA00023163"/>
    </source>
</evidence>
<dbReference type="PANTHER" id="PTHR26374">
    <property type="entry name" value="ZINC FINGER PROTEIN ZAT5"/>
    <property type="match status" value="1"/>
</dbReference>
<dbReference type="EMBL" id="LR743590">
    <property type="protein sequence ID" value="CAA2617132.1"/>
    <property type="molecule type" value="Genomic_DNA"/>
</dbReference>
<keyword evidence="4 9" id="KW-0863">Zinc-finger</keyword>
<keyword evidence="3" id="KW-0677">Repeat</keyword>
<evidence type="ECO:0000313" key="11">
    <source>
        <dbReference type="EMBL" id="CAA2617132.1"/>
    </source>
</evidence>
<evidence type="ECO:0000256" key="1">
    <source>
        <dbReference type="ARBA" id="ARBA00004123"/>
    </source>
</evidence>
<comment type="subcellular location">
    <subcellularLocation>
        <location evidence="1">Nucleus</location>
    </subcellularLocation>
</comment>
<dbReference type="GO" id="GO:0008270">
    <property type="term" value="F:zinc ion binding"/>
    <property type="evidence" value="ECO:0007669"/>
    <property type="project" value="UniProtKB-KW"/>
</dbReference>
<dbReference type="GO" id="GO:0005634">
    <property type="term" value="C:nucleus"/>
    <property type="evidence" value="ECO:0007669"/>
    <property type="project" value="UniProtKB-SubCell"/>
</dbReference>
<dbReference type="PANTHER" id="PTHR26374:SF379">
    <property type="entry name" value="ZINC FINGER PROTEIN ZAT12"/>
    <property type="match status" value="1"/>
</dbReference>
<keyword evidence="2" id="KW-0479">Metal-binding</keyword>
<dbReference type="InterPro" id="IPR036236">
    <property type="entry name" value="Znf_C2H2_sf"/>
</dbReference>
<evidence type="ECO:0000256" key="3">
    <source>
        <dbReference type="ARBA" id="ARBA00022737"/>
    </source>
</evidence>
<keyword evidence="8" id="KW-0539">Nucleus</keyword>
<keyword evidence="13" id="KW-1185">Reference proteome</keyword>
<proteinExistence type="predicted"/>
<evidence type="ECO:0000256" key="6">
    <source>
        <dbReference type="ARBA" id="ARBA00023015"/>
    </source>
</evidence>
<evidence type="ECO:0000256" key="2">
    <source>
        <dbReference type="ARBA" id="ARBA00022723"/>
    </source>
</evidence>
<dbReference type="PROSITE" id="PS50157">
    <property type="entry name" value="ZINC_FINGER_C2H2_2"/>
    <property type="match status" value="2"/>
</dbReference>
<protein>
    <recommendedName>
        <fullName evidence="10">C2H2-type domain-containing protein</fullName>
    </recommendedName>
</protein>
<dbReference type="Proteomes" id="UP000663760">
    <property type="component" value="Chromosome 3"/>
</dbReference>
<dbReference type="EMBL" id="LR746266">
    <property type="protein sequence ID" value="CAA7392777.1"/>
    <property type="molecule type" value="Genomic_DNA"/>
</dbReference>
<evidence type="ECO:0000256" key="5">
    <source>
        <dbReference type="ARBA" id="ARBA00022833"/>
    </source>
</evidence>
<sequence length="160" mass="17530">MKRARTEEEGEEGTAVANVLMLLSTGEEAHRPRNNGRLFGCKTCNRQFASFQALGGHRASHKKPRLPGERLAQAGKPRVHGCPICGLEFSMGQALGGHMRRHRAAAESFAQRYAEKKPGADKCADSLCLDLDLNTFPSEKEVELHPVNLSLGLAMVDCLY</sequence>
<dbReference type="Gene3D" id="3.30.160.60">
    <property type="entry name" value="Classic Zinc Finger"/>
    <property type="match status" value="1"/>
</dbReference>
<evidence type="ECO:0000256" key="8">
    <source>
        <dbReference type="ARBA" id="ARBA00023242"/>
    </source>
</evidence>
<feature type="domain" description="C2H2-type" evidence="10">
    <location>
        <begin position="80"/>
        <end position="107"/>
    </location>
</feature>
<reference evidence="12" key="1">
    <citation type="submission" date="2020-02" db="EMBL/GenBank/DDBJ databases">
        <authorList>
            <person name="Scholz U."/>
            <person name="Mascher M."/>
            <person name="Fiebig A."/>
        </authorList>
    </citation>
    <scope>NUCLEOTIDE SEQUENCE</scope>
</reference>
<dbReference type="OrthoDB" id="9411774at2759"/>
<evidence type="ECO:0000256" key="9">
    <source>
        <dbReference type="PROSITE-ProRule" id="PRU00042"/>
    </source>
</evidence>
<keyword evidence="5" id="KW-0862">Zinc</keyword>
<dbReference type="InterPro" id="IPR013087">
    <property type="entry name" value="Znf_C2H2_type"/>
</dbReference>
<evidence type="ECO:0000313" key="12">
    <source>
        <dbReference type="EMBL" id="CAA7392777.1"/>
    </source>
</evidence>
<dbReference type="SUPFAM" id="SSF57667">
    <property type="entry name" value="beta-beta-alpha zinc fingers"/>
    <property type="match status" value="1"/>
</dbReference>
<dbReference type="PROSITE" id="PS00028">
    <property type="entry name" value="ZINC_FINGER_C2H2_1"/>
    <property type="match status" value="2"/>
</dbReference>
<organism evidence="12 13">
    <name type="scientific">Spirodela intermedia</name>
    <name type="common">Intermediate duckweed</name>
    <dbReference type="NCBI Taxonomy" id="51605"/>
    <lineage>
        <taxon>Eukaryota</taxon>
        <taxon>Viridiplantae</taxon>
        <taxon>Streptophyta</taxon>
        <taxon>Embryophyta</taxon>
        <taxon>Tracheophyta</taxon>
        <taxon>Spermatophyta</taxon>
        <taxon>Magnoliopsida</taxon>
        <taxon>Liliopsida</taxon>
        <taxon>Araceae</taxon>
        <taxon>Lemnoideae</taxon>
        <taxon>Spirodela</taxon>
    </lineage>
</organism>
<feature type="domain" description="C2H2-type" evidence="10">
    <location>
        <begin position="39"/>
        <end position="66"/>
    </location>
</feature>
<dbReference type="AlphaFoldDB" id="A0A7I8K5W2"/>
<keyword evidence="7" id="KW-0804">Transcription</keyword>
<gene>
    <name evidence="11" type="ORF">SI7747_03003302</name>
    <name evidence="12" type="ORF">SI8410_03003629</name>
</gene>
<evidence type="ECO:0000259" key="10">
    <source>
        <dbReference type="PROSITE" id="PS50157"/>
    </source>
</evidence>
<evidence type="ECO:0000313" key="13">
    <source>
        <dbReference type="Proteomes" id="UP000663760"/>
    </source>
</evidence>
<evidence type="ECO:0000256" key="4">
    <source>
        <dbReference type="ARBA" id="ARBA00022771"/>
    </source>
</evidence>
<dbReference type="SMART" id="SM00355">
    <property type="entry name" value="ZnF_C2H2"/>
    <property type="match status" value="2"/>
</dbReference>